<dbReference type="AlphaFoldDB" id="A0A4P6YGE6"/>
<keyword evidence="2" id="KW-1185">Reference proteome</keyword>
<dbReference type="Proteomes" id="UP000291124">
    <property type="component" value="Chromosome"/>
</dbReference>
<protein>
    <recommendedName>
        <fullName evidence="3">Glycosyl transferase</fullName>
    </recommendedName>
</protein>
<dbReference type="OrthoDB" id="9804725at2"/>
<name>A0A4P6YGE6_9FLAO</name>
<evidence type="ECO:0000313" key="2">
    <source>
        <dbReference type="Proteomes" id="UP000291124"/>
    </source>
</evidence>
<dbReference type="KEGG" id="fnk:E1750_14040"/>
<dbReference type="RefSeq" id="WP_133277391.1">
    <property type="nucleotide sequence ID" value="NZ_CP037933.1"/>
</dbReference>
<accession>A0A4P6YGE6</accession>
<gene>
    <name evidence="1" type="ORF">E1750_14040</name>
</gene>
<sequence length="263" mass="31469">MQHRVLLINYANAVFRKSQIKNSKTGRAIGGFKEVISYIAKDVDVAFRRKHAAILKQEKGDGYFLWKPYFIKKALDLLEDGDYLFYCDSGVYFIDSVAEFVSFCTTKKQDIFPFELIHYERVWTKRDAFVLMDCDKERYYNTKQRLASFTMIRKSDFSCKFVDEWLHYAQDERILTDIDNQCGLDNYEGFTQNRYDQSVFSLLTKKYEIEAYRDPSQFGTVIGELYPDSNYKPFLYHTRKRNYPFYVEWKKYLSRKFSSIIKQ</sequence>
<dbReference type="EMBL" id="CP037933">
    <property type="protein sequence ID" value="QBN19875.1"/>
    <property type="molecule type" value="Genomic_DNA"/>
</dbReference>
<proteinExistence type="predicted"/>
<evidence type="ECO:0008006" key="3">
    <source>
        <dbReference type="Google" id="ProtNLM"/>
    </source>
</evidence>
<organism evidence="1 2">
    <name type="scientific">Flavobacterium nackdongense</name>
    <dbReference type="NCBI Taxonomy" id="2547394"/>
    <lineage>
        <taxon>Bacteria</taxon>
        <taxon>Pseudomonadati</taxon>
        <taxon>Bacteroidota</taxon>
        <taxon>Flavobacteriia</taxon>
        <taxon>Flavobacteriales</taxon>
        <taxon>Flavobacteriaceae</taxon>
        <taxon>Flavobacterium</taxon>
    </lineage>
</organism>
<reference evidence="2" key="1">
    <citation type="submission" date="2019-03" db="EMBL/GenBank/DDBJ databases">
        <title>Flavobacterium sp.</title>
        <authorList>
            <person name="Kim H."/>
        </authorList>
    </citation>
    <scope>NUCLEOTIDE SEQUENCE [LARGE SCALE GENOMIC DNA]</scope>
    <source>
        <strain evidence="2">GS13</strain>
    </source>
</reference>
<evidence type="ECO:0000313" key="1">
    <source>
        <dbReference type="EMBL" id="QBN19875.1"/>
    </source>
</evidence>